<dbReference type="AlphaFoldDB" id="A0A1X2AJA3"/>
<dbReference type="EMBL" id="LQPN01000021">
    <property type="protein sequence ID" value="ORW51433.1"/>
    <property type="molecule type" value="Genomic_DNA"/>
</dbReference>
<organism evidence="1 2">
    <name type="scientific">Mycobacterium paraense</name>
    <dbReference type="NCBI Taxonomy" id="767916"/>
    <lineage>
        <taxon>Bacteria</taxon>
        <taxon>Bacillati</taxon>
        <taxon>Actinomycetota</taxon>
        <taxon>Actinomycetes</taxon>
        <taxon>Mycobacteriales</taxon>
        <taxon>Mycobacteriaceae</taxon>
        <taxon>Mycobacterium</taxon>
        <taxon>Mycobacterium simiae complex</taxon>
    </lineage>
</organism>
<sequence length="114" mass="12898">MQYMEQTLAISQNMIVILDQITKNSNALDEDTANFLSQILGLVEAGERSAVAVKEFQQSVRGVYGMSRAVRRPLQIINEGAQSYLDAQSLLDDWKRRIQDVFGFQPRSEDTTDN</sequence>
<comment type="caution">
    <text evidence="1">The sequence shown here is derived from an EMBL/GenBank/DDBJ whole genome shotgun (WGS) entry which is preliminary data.</text>
</comment>
<reference evidence="1 2" key="1">
    <citation type="journal article" date="2015" name="Emerg. Microbes Infect.">
        <title>Characterization of 17 strains belonging to the Mycobacterium simiae complex and description of Mycobacterium paraense sp. nov.</title>
        <authorList>
            <person name="Fusco da Costa A.R."/>
            <person name="Fedrizzi T."/>
            <person name="Lopes M.L."/>
            <person name="Pecorari M."/>
            <person name="Oliveira da Costa W.L."/>
            <person name="Giacobazzi E."/>
            <person name="da Costa Bahia J.R."/>
            <person name="De Sanctis V."/>
            <person name="Batista Lima K.V."/>
            <person name="Bertorelli R."/>
            <person name="Grottola A."/>
            <person name="Fabio A."/>
            <person name="Mariottini A."/>
            <person name="Ferretti P."/>
            <person name="Di Leva F."/>
            <person name="Fregni Serpini G."/>
            <person name="Tagliazucchi S."/>
            <person name="Rumpianesi F."/>
            <person name="Jousson O."/>
            <person name="Segata N."/>
            <person name="Tortoli E."/>
        </authorList>
    </citation>
    <scope>NUCLEOTIDE SEQUENCE [LARGE SCALE GENOMIC DNA]</scope>
    <source>
        <strain evidence="1 2">IEC33</strain>
    </source>
</reference>
<dbReference type="Proteomes" id="UP000193285">
    <property type="component" value="Unassembled WGS sequence"/>
</dbReference>
<proteinExistence type="predicted"/>
<evidence type="ECO:0000313" key="2">
    <source>
        <dbReference type="Proteomes" id="UP000193285"/>
    </source>
</evidence>
<accession>A0A1X2AJA3</accession>
<name>A0A1X2AJA3_9MYCO</name>
<evidence type="ECO:0000313" key="1">
    <source>
        <dbReference type="EMBL" id="ORW51433.1"/>
    </source>
</evidence>
<gene>
    <name evidence="1" type="ORF">AWB90_04775</name>
</gene>
<protein>
    <submittedName>
        <fullName evidence="1">Uncharacterized protein</fullName>
    </submittedName>
</protein>